<dbReference type="Gene3D" id="3.90.79.10">
    <property type="entry name" value="Nucleoside Triphosphate Pyrophosphohydrolase"/>
    <property type="match status" value="1"/>
</dbReference>
<evidence type="ECO:0000256" key="10">
    <source>
        <dbReference type="ARBA" id="ARBA00035861"/>
    </source>
</evidence>
<reference evidence="18 19" key="2">
    <citation type="submission" date="2018-09" db="EMBL/GenBank/DDBJ databases">
        <title>Genome of Sphaerochaeta halotolerans strain 4-11.</title>
        <authorList>
            <person name="Nazina T.N."/>
            <person name="Sokolova D.S."/>
        </authorList>
    </citation>
    <scope>NUCLEOTIDE SEQUENCE [LARGE SCALE GENOMIC DNA]</scope>
    <source>
        <strain evidence="18 19">4-11</strain>
    </source>
</reference>
<comment type="catalytic activity">
    <reaction evidence="10">
        <text>8-oxo-dGTP + H2O = 8-oxo-dGMP + diphosphate + H(+)</text>
        <dbReference type="Rhea" id="RHEA:31575"/>
        <dbReference type="ChEBI" id="CHEBI:15377"/>
        <dbReference type="ChEBI" id="CHEBI:15378"/>
        <dbReference type="ChEBI" id="CHEBI:33019"/>
        <dbReference type="ChEBI" id="CHEBI:63224"/>
        <dbReference type="ChEBI" id="CHEBI:77896"/>
        <dbReference type="EC" id="3.6.1.55"/>
    </reaction>
</comment>
<keyword evidence="19" id="KW-1185">Reference proteome</keyword>
<evidence type="ECO:0000256" key="14">
    <source>
        <dbReference type="ARBA" id="ARBA00041592"/>
    </source>
</evidence>
<dbReference type="GO" id="GO:0008413">
    <property type="term" value="F:8-oxo-7,8-dihydroguanosine triphosphate pyrophosphatase activity"/>
    <property type="evidence" value="ECO:0007669"/>
    <property type="project" value="TreeGrafter"/>
</dbReference>
<evidence type="ECO:0000259" key="17">
    <source>
        <dbReference type="PROSITE" id="PS51462"/>
    </source>
</evidence>
<dbReference type="AlphaFoldDB" id="A0A372MHT3"/>
<evidence type="ECO:0000256" key="16">
    <source>
        <dbReference type="ARBA" id="ARBA00042798"/>
    </source>
</evidence>
<evidence type="ECO:0000256" key="11">
    <source>
        <dbReference type="ARBA" id="ARBA00036904"/>
    </source>
</evidence>
<dbReference type="RefSeq" id="WP_117330167.1">
    <property type="nucleotide sequence ID" value="NZ_QUWK01000006.1"/>
</dbReference>
<evidence type="ECO:0000256" key="8">
    <source>
        <dbReference type="ARBA" id="ARBA00022842"/>
    </source>
</evidence>
<comment type="catalytic activity">
    <reaction evidence="11">
        <text>8-oxo-GTP + H2O = 8-oxo-GMP + diphosphate + H(+)</text>
        <dbReference type="Rhea" id="RHEA:67616"/>
        <dbReference type="ChEBI" id="CHEBI:15377"/>
        <dbReference type="ChEBI" id="CHEBI:15378"/>
        <dbReference type="ChEBI" id="CHEBI:33019"/>
        <dbReference type="ChEBI" id="CHEBI:143553"/>
        <dbReference type="ChEBI" id="CHEBI:145694"/>
    </reaction>
</comment>
<evidence type="ECO:0000256" key="3">
    <source>
        <dbReference type="ARBA" id="ARBA00022457"/>
    </source>
</evidence>
<dbReference type="SUPFAM" id="SSF55811">
    <property type="entry name" value="Nudix"/>
    <property type="match status" value="1"/>
</dbReference>
<dbReference type="PRINTS" id="PR00502">
    <property type="entry name" value="NUDIXFAMILY"/>
</dbReference>
<dbReference type="Proteomes" id="UP000264002">
    <property type="component" value="Unassembled WGS sequence"/>
</dbReference>
<evidence type="ECO:0000256" key="13">
    <source>
        <dbReference type="ARBA" id="ARBA00040794"/>
    </source>
</evidence>
<feature type="domain" description="Nudix hydrolase" evidence="17">
    <location>
        <begin position="1"/>
        <end position="127"/>
    </location>
</feature>
<dbReference type="InterPro" id="IPR015797">
    <property type="entry name" value="NUDIX_hydrolase-like_dom_sf"/>
</dbReference>
<dbReference type="InterPro" id="IPR000086">
    <property type="entry name" value="NUDIX_hydrolase_dom"/>
</dbReference>
<comment type="similarity">
    <text evidence="2">Belongs to the Nudix hydrolase family.</text>
</comment>
<dbReference type="InterPro" id="IPR047127">
    <property type="entry name" value="MutT-like"/>
</dbReference>
<dbReference type="GO" id="GO:0044716">
    <property type="term" value="F:8-oxo-GDP phosphatase activity"/>
    <property type="evidence" value="ECO:0007669"/>
    <property type="project" value="TreeGrafter"/>
</dbReference>
<dbReference type="GO" id="GO:0006260">
    <property type="term" value="P:DNA replication"/>
    <property type="evidence" value="ECO:0007669"/>
    <property type="project" value="UniProtKB-KW"/>
</dbReference>
<dbReference type="PANTHER" id="PTHR47707">
    <property type="entry name" value="8-OXO-DGTP DIPHOSPHATASE"/>
    <property type="match status" value="1"/>
</dbReference>
<dbReference type="GO" id="GO:0035539">
    <property type="term" value="F:8-oxo-7,8-dihydrodeoxyguanosine triphosphate pyrophosphatase activity"/>
    <property type="evidence" value="ECO:0007669"/>
    <property type="project" value="UniProtKB-EC"/>
</dbReference>
<comment type="caution">
    <text evidence="18">The sequence shown here is derived from an EMBL/GenBank/DDBJ whole genome shotgun (WGS) entry which is preliminary data.</text>
</comment>
<protein>
    <recommendedName>
        <fullName evidence="13">8-oxo-dGTP diphosphatase</fullName>
        <ecNumber evidence="12">3.6.1.55</ecNumber>
    </recommendedName>
    <alternativeName>
        <fullName evidence="16">7,8-dihydro-8-oxoguanine-triphosphatase</fullName>
    </alternativeName>
    <alternativeName>
        <fullName evidence="15">Mutator protein MutT</fullName>
    </alternativeName>
    <alternativeName>
        <fullName evidence="14">dGTP pyrophosphohydrolase</fullName>
    </alternativeName>
</protein>
<keyword evidence="8" id="KW-0460">Magnesium</keyword>
<dbReference type="PROSITE" id="PS00893">
    <property type="entry name" value="NUDIX_BOX"/>
    <property type="match status" value="1"/>
</dbReference>
<keyword evidence="4" id="KW-0235">DNA replication</keyword>
<sequence>MKQMEVAALVLIEDNRVFAAQRKNQGALGGMWEFPGGKLEAGETGREALIREIQEELGVTIEVQHYLIKVEHQYPGFFIIMHAYRGSIQKGTIQLREHQASRWLQKEELWQLDWAEADIPIVQKVEHLLS</sequence>
<dbReference type="InterPro" id="IPR020476">
    <property type="entry name" value="Nudix_hydrolase"/>
</dbReference>
<dbReference type="PROSITE" id="PS51462">
    <property type="entry name" value="NUDIX"/>
    <property type="match status" value="1"/>
</dbReference>
<keyword evidence="3" id="KW-0515">Mutator protein</keyword>
<accession>A0A372MHT3</accession>
<dbReference type="GO" id="GO:0044715">
    <property type="term" value="F:8-oxo-dGDP phosphatase activity"/>
    <property type="evidence" value="ECO:0007669"/>
    <property type="project" value="TreeGrafter"/>
</dbReference>
<organism evidence="18 19">
    <name type="scientific">Sphaerochaeta halotolerans</name>
    <dbReference type="NCBI Taxonomy" id="2293840"/>
    <lineage>
        <taxon>Bacteria</taxon>
        <taxon>Pseudomonadati</taxon>
        <taxon>Spirochaetota</taxon>
        <taxon>Spirochaetia</taxon>
        <taxon>Spirochaetales</taxon>
        <taxon>Sphaerochaetaceae</taxon>
        <taxon>Sphaerochaeta</taxon>
    </lineage>
</organism>
<dbReference type="GO" id="GO:0046872">
    <property type="term" value="F:metal ion binding"/>
    <property type="evidence" value="ECO:0007669"/>
    <property type="project" value="UniProtKB-KW"/>
</dbReference>
<dbReference type="EC" id="3.6.1.55" evidence="12"/>
<evidence type="ECO:0000256" key="9">
    <source>
        <dbReference type="ARBA" id="ARBA00023204"/>
    </source>
</evidence>
<dbReference type="EMBL" id="QUWK01000006">
    <property type="protein sequence ID" value="RFU94958.1"/>
    <property type="molecule type" value="Genomic_DNA"/>
</dbReference>
<dbReference type="PANTHER" id="PTHR47707:SF1">
    <property type="entry name" value="NUDIX HYDROLASE FAMILY PROTEIN"/>
    <property type="match status" value="1"/>
</dbReference>
<dbReference type="GO" id="GO:0006281">
    <property type="term" value="P:DNA repair"/>
    <property type="evidence" value="ECO:0007669"/>
    <property type="project" value="UniProtKB-KW"/>
</dbReference>
<reference evidence="19" key="1">
    <citation type="submission" date="2018-08" db="EMBL/GenBank/DDBJ databases">
        <authorList>
            <person name="Grouzdev D.S."/>
            <person name="Krutkina M.S."/>
        </authorList>
    </citation>
    <scope>NUCLEOTIDE SEQUENCE [LARGE SCALE GENOMIC DNA]</scope>
    <source>
        <strain evidence="19">4-11</strain>
    </source>
</reference>
<evidence type="ECO:0000256" key="12">
    <source>
        <dbReference type="ARBA" id="ARBA00038905"/>
    </source>
</evidence>
<dbReference type="Pfam" id="PF14815">
    <property type="entry name" value="NUDIX_4"/>
    <property type="match status" value="1"/>
</dbReference>
<evidence type="ECO:0000256" key="7">
    <source>
        <dbReference type="ARBA" id="ARBA00022801"/>
    </source>
</evidence>
<name>A0A372MHT3_9SPIR</name>
<gene>
    <name evidence="18" type="ORF">DYP60_06970</name>
</gene>
<evidence type="ECO:0000256" key="6">
    <source>
        <dbReference type="ARBA" id="ARBA00022763"/>
    </source>
</evidence>
<evidence type="ECO:0000256" key="5">
    <source>
        <dbReference type="ARBA" id="ARBA00022723"/>
    </source>
</evidence>
<evidence type="ECO:0000256" key="2">
    <source>
        <dbReference type="ARBA" id="ARBA00005582"/>
    </source>
</evidence>
<evidence type="ECO:0000313" key="18">
    <source>
        <dbReference type="EMBL" id="RFU94958.1"/>
    </source>
</evidence>
<dbReference type="OrthoDB" id="9810648at2"/>
<keyword evidence="5" id="KW-0479">Metal-binding</keyword>
<evidence type="ECO:0000313" key="19">
    <source>
        <dbReference type="Proteomes" id="UP000264002"/>
    </source>
</evidence>
<evidence type="ECO:0000256" key="4">
    <source>
        <dbReference type="ARBA" id="ARBA00022705"/>
    </source>
</evidence>
<keyword evidence="6" id="KW-0227">DNA damage</keyword>
<dbReference type="InterPro" id="IPR020084">
    <property type="entry name" value="NUDIX_hydrolase_CS"/>
</dbReference>
<proteinExistence type="inferred from homology"/>
<dbReference type="CDD" id="cd03425">
    <property type="entry name" value="NUDIX_MutT_NudA_like"/>
    <property type="match status" value="1"/>
</dbReference>
<keyword evidence="7 18" id="KW-0378">Hydrolase</keyword>
<keyword evidence="9" id="KW-0234">DNA repair</keyword>
<dbReference type="InterPro" id="IPR029119">
    <property type="entry name" value="MutY_C"/>
</dbReference>
<comment type="cofactor">
    <cofactor evidence="1">
        <name>Mg(2+)</name>
        <dbReference type="ChEBI" id="CHEBI:18420"/>
    </cofactor>
</comment>
<evidence type="ECO:0000256" key="15">
    <source>
        <dbReference type="ARBA" id="ARBA00041979"/>
    </source>
</evidence>
<evidence type="ECO:0000256" key="1">
    <source>
        <dbReference type="ARBA" id="ARBA00001946"/>
    </source>
</evidence>